<sequence>MWRCGWCDPIASERPLVHWSGGDETSYQSLLQHFNNNVSVGFPFSSTLHMDGGAIKGHSSTFGQIGLNLTLARSSLESLKQTANSQRASSAVPWSIIGAPLRQYAALPTKHNIPPLAPHYRAT</sequence>
<gene>
    <name evidence="1" type="ORF">EYF80_004931</name>
</gene>
<keyword evidence="2" id="KW-1185">Reference proteome</keyword>
<evidence type="ECO:0000313" key="2">
    <source>
        <dbReference type="Proteomes" id="UP000314294"/>
    </source>
</evidence>
<protein>
    <submittedName>
        <fullName evidence="1">Uncharacterized protein</fullName>
    </submittedName>
</protein>
<dbReference type="AlphaFoldDB" id="A0A4Z2J3W3"/>
<accession>A0A4Z2J3W3</accession>
<comment type="caution">
    <text evidence="1">The sequence shown here is derived from an EMBL/GenBank/DDBJ whole genome shotgun (WGS) entry which is preliminary data.</text>
</comment>
<dbReference type="EMBL" id="SRLO01000024">
    <property type="protein sequence ID" value="TNN84886.1"/>
    <property type="molecule type" value="Genomic_DNA"/>
</dbReference>
<organism evidence="1 2">
    <name type="scientific">Liparis tanakae</name>
    <name type="common">Tanaka's snailfish</name>
    <dbReference type="NCBI Taxonomy" id="230148"/>
    <lineage>
        <taxon>Eukaryota</taxon>
        <taxon>Metazoa</taxon>
        <taxon>Chordata</taxon>
        <taxon>Craniata</taxon>
        <taxon>Vertebrata</taxon>
        <taxon>Euteleostomi</taxon>
        <taxon>Actinopterygii</taxon>
        <taxon>Neopterygii</taxon>
        <taxon>Teleostei</taxon>
        <taxon>Neoteleostei</taxon>
        <taxon>Acanthomorphata</taxon>
        <taxon>Eupercaria</taxon>
        <taxon>Perciformes</taxon>
        <taxon>Cottioidei</taxon>
        <taxon>Cottales</taxon>
        <taxon>Liparidae</taxon>
        <taxon>Liparis</taxon>
    </lineage>
</organism>
<dbReference type="Proteomes" id="UP000314294">
    <property type="component" value="Unassembled WGS sequence"/>
</dbReference>
<reference evidence="1 2" key="1">
    <citation type="submission" date="2019-03" db="EMBL/GenBank/DDBJ databases">
        <title>First draft genome of Liparis tanakae, snailfish: a comprehensive survey of snailfish specific genes.</title>
        <authorList>
            <person name="Kim W."/>
            <person name="Song I."/>
            <person name="Jeong J.-H."/>
            <person name="Kim D."/>
            <person name="Kim S."/>
            <person name="Ryu S."/>
            <person name="Song J.Y."/>
            <person name="Lee S.K."/>
        </authorList>
    </citation>
    <scope>NUCLEOTIDE SEQUENCE [LARGE SCALE GENOMIC DNA]</scope>
    <source>
        <tissue evidence="1">Muscle</tissue>
    </source>
</reference>
<proteinExistence type="predicted"/>
<name>A0A4Z2J3W3_9TELE</name>
<evidence type="ECO:0000313" key="1">
    <source>
        <dbReference type="EMBL" id="TNN84886.1"/>
    </source>
</evidence>